<evidence type="ECO:0000256" key="1">
    <source>
        <dbReference type="SAM" id="MobiDB-lite"/>
    </source>
</evidence>
<evidence type="ECO:0000313" key="3">
    <source>
        <dbReference type="Proteomes" id="UP000198211"/>
    </source>
</evidence>
<feature type="region of interest" description="Disordered" evidence="1">
    <location>
        <begin position="118"/>
        <end position="138"/>
    </location>
</feature>
<accession>A0A225VDT9</accession>
<evidence type="ECO:0000313" key="2">
    <source>
        <dbReference type="EMBL" id="OWZ03671.1"/>
    </source>
</evidence>
<feature type="compositionally biased region" description="Low complexity" evidence="1">
    <location>
        <begin position="120"/>
        <end position="135"/>
    </location>
</feature>
<gene>
    <name evidence="2" type="ORF">PHMEG_00024555</name>
</gene>
<dbReference type="OrthoDB" id="129596at2759"/>
<dbReference type="AlphaFoldDB" id="A0A225VDT9"/>
<sequence>MSFIRFGLVAALGNVRSSWILKESSTSRDEPCPEPAIKGSMDEGVSIMDSPVQTSVGGAIKVEPPTEDRVSDTPQPVIDVESLDETPVIDVESSDETVTIKEEGLLSTAQEEVALEEKAAPLAPTTPLSTPVSVTQDEPSRMSVVLEVSSPTSSVDSESQETQMNEAQAKAYVAGQLPTAQNVTPIVIPPSILSPLACVALIHTLLVYAGFSFRNAITE</sequence>
<keyword evidence="3" id="KW-1185">Reference proteome</keyword>
<protein>
    <submittedName>
        <fullName evidence="2">Uncharacterized protein</fullName>
    </submittedName>
</protein>
<dbReference type="Proteomes" id="UP000198211">
    <property type="component" value="Unassembled WGS sequence"/>
</dbReference>
<organism evidence="2 3">
    <name type="scientific">Phytophthora megakarya</name>
    <dbReference type="NCBI Taxonomy" id="4795"/>
    <lineage>
        <taxon>Eukaryota</taxon>
        <taxon>Sar</taxon>
        <taxon>Stramenopiles</taxon>
        <taxon>Oomycota</taxon>
        <taxon>Peronosporomycetes</taxon>
        <taxon>Peronosporales</taxon>
        <taxon>Peronosporaceae</taxon>
        <taxon>Phytophthora</taxon>
    </lineage>
</organism>
<proteinExistence type="predicted"/>
<name>A0A225VDT9_9STRA</name>
<dbReference type="EMBL" id="NBNE01005386">
    <property type="protein sequence ID" value="OWZ03671.1"/>
    <property type="molecule type" value="Genomic_DNA"/>
</dbReference>
<reference evidence="3" key="1">
    <citation type="submission" date="2017-03" db="EMBL/GenBank/DDBJ databases">
        <title>Phytopthora megakarya and P. palmivora, two closely related causual agents of cacao black pod achieved similar genome size and gene model numbers by different mechanisms.</title>
        <authorList>
            <person name="Ali S."/>
            <person name="Shao J."/>
            <person name="Larry D.J."/>
            <person name="Kronmiller B."/>
            <person name="Shen D."/>
            <person name="Strem M.D."/>
            <person name="Melnick R.L."/>
            <person name="Guiltinan M.J."/>
            <person name="Tyler B.M."/>
            <person name="Meinhardt L.W."/>
            <person name="Bailey B.A."/>
        </authorList>
    </citation>
    <scope>NUCLEOTIDE SEQUENCE [LARGE SCALE GENOMIC DNA]</scope>
    <source>
        <strain evidence="3">zdho120</strain>
    </source>
</reference>
<comment type="caution">
    <text evidence="2">The sequence shown here is derived from an EMBL/GenBank/DDBJ whole genome shotgun (WGS) entry which is preliminary data.</text>
</comment>